<evidence type="ECO:0000256" key="1">
    <source>
        <dbReference type="ARBA" id="ARBA00008348"/>
    </source>
</evidence>
<dbReference type="Gene3D" id="3.30.70.580">
    <property type="entry name" value="Pseudouridine synthase I, catalytic domain, N-terminal subdomain"/>
    <property type="match status" value="1"/>
</dbReference>
<organism evidence="7 8">
    <name type="scientific">Volvox reticuliferus</name>
    <dbReference type="NCBI Taxonomy" id="1737510"/>
    <lineage>
        <taxon>Eukaryota</taxon>
        <taxon>Viridiplantae</taxon>
        <taxon>Chlorophyta</taxon>
        <taxon>core chlorophytes</taxon>
        <taxon>Chlorophyceae</taxon>
        <taxon>CS clade</taxon>
        <taxon>Chlamydomonadales</taxon>
        <taxon>Volvocaceae</taxon>
        <taxon>Volvox</taxon>
    </lineage>
</organism>
<dbReference type="PROSITE" id="PS01149">
    <property type="entry name" value="PSI_RSU"/>
    <property type="match status" value="1"/>
</dbReference>
<dbReference type="PANTHER" id="PTHR47683">
    <property type="entry name" value="PSEUDOURIDINE SYNTHASE FAMILY PROTEIN-RELATED"/>
    <property type="match status" value="1"/>
</dbReference>
<feature type="region of interest" description="Disordered" evidence="5">
    <location>
        <begin position="382"/>
        <end position="531"/>
    </location>
</feature>
<protein>
    <recommendedName>
        <fullName evidence="6">Pseudouridine synthase RsuA/RluA-like domain-containing protein</fullName>
    </recommendedName>
</protein>
<dbReference type="SUPFAM" id="SSF55174">
    <property type="entry name" value="Alpha-L RNA-binding motif"/>
    <property type="match status" value="1"/>
</dbReference>
<gene>
    <name evidence="7" type="ORF">Vretimale_5580</name>
</gene>
<dbReference type="InterPro" id="IPR042092">
    <property type="entry name" value="PsdUridine_s_RsuA/RluB/E/F_cat"/>
</dbReference>
<reference evidence="7" key="1">
    <citation type="journal article" date="2021" name="Proc. Natl. Acad. Sci. U.S.A.">
        <title>Three genomes in the algal genus Volvox reveal the fate of a haploid sex-determining region after a transition to homothallism.</title>
        <authorList>
            <person name="Yamamoto K."/>
            <person name="Hamaji T."/>
            <person name="Kawai-Toyooka H."/>
            <person name="Matsuzaki R."/>
            <person name="Takahashi F."/>
            <person name="Nishimura Y."/>
            <person name="Kawachi M."/>
            <person name="Noguchi H."/>
            <person name="Minakuchi Y."/>
            <person name="Umen J.G."/>
            <person name="Toyoda A."/>
            <person name="Nozaki H."/>
        </authorList>
    </citation>
    <scope>NUCLEOTIDE SEQUENCE</scope>
    <source>
        <strain evidence="7">NIES-3785</strain>
    </source>
</reference>
<evidence type="ECO:0000256" key="4">
    <source>
        <dbReference type="PROSITE-ProRule" id="PRU00182"/>
    </source>
</evidence>
<feature type="compositionally biased region" description="Acidic residues" evidence="5">
    <location>
        <begin position="454"/>
        <end position="468"/>
    </location>
</feature>
<dbReference type="SUPFAM" id="SSF55120">
    <property type="entry name" value="Pseudouridine synthase"/>
    <property type="match status" value="1"/>
</dbReference>
<evidence type="ECO:0000313" key="8">
    <source>
        <dbReference type="Proteomes" id="UP000722791"/>
    </source>
</evidence>
<dbReference type="InterPro" id="IPR020094">
    <property type="entry name" value="TruA/RsuA/RluB/E/F_N"/>
</dbReference>
<feature type="domain" description="Pseudouridine synthase RsuA/RluA-like" evidence="6">
    <location>
        <begin position="213"/>
        <end position="320"/>
    </location>
</feature>
<evidence type="ECO:0000259" key="6">
    <source>
        <dbReference type="Pfam" id="PF00849"/>
    </source>
</evidence>
<feature type="compositionally biased region" description="Basic and acidic residues" evidence="5">
    <location>
        <begin position="438"/>
        <end position="453"/>
    </location>
</feature>
<dbReference type="CDD" id="cd00165">
    <property type="entry name" value="S4"/>
    <property type="match status" value="1"/>
</dbReference>
<dbReference type="Pfam" id="PF00849">
    <property type="entry name" value="PseudoU_synth_2"/>
    <property type="match status" value="1"/>
</dbReference>
<dbReference type="Gene3D" id="3.10.290.10">
    <property type="entry name" value="RNA-binding S4 domain"/>
    <property type="match status" value="1"/>
</dbReference>
<comment type="similarity">
    <text evidence="1">Belongs to the pseudouridine synthase RsuA family.</text>
</comment>
<dbReference type="NCBIfam" id="TIGR00093">
    <property type="entry name" value="pseudouridine synthase"/>
    <property type="match status" value="1"/>
</dbReference>
<dbReference type="PROSITE" id="PS50889">
    <property type="entry name" value="S4"/>
    <property type="match status" value="1"/>
</dbReference>
<dbReference type="InterPro" id="IPR006145">
    <property type="entry name" value="PsdUridine_synth_RsuA/RluA"/>
</dbReference>
<dbReference type="InterPro" id="IPR050343">
    <property type="entry name" value="RsuA_PseudoU_synthase"/>
</dbReference>
<dbReference type="GO" id="GO:0003723">
    <property type="term" value="F:RNA binding"/>
    <property type="evidence" value="ECO:0007669"/>
    <property type="project" value="UniProtKB-KW"/>
</dbReference>
<dbReference type="GO" id="GO:0006364">
    <property type="term" value="P:rRNA processing"/>
    <property type="evidence" value="ECO:0007669"/>
    <property type="project" value="UniProtKB-ARBA"/>
</dbReference>
<comment type="caution">
    <text evidence="7">The sequence shown here is derived from an EMBL/GenBank/DDBJ whole genome shotgun (WGS) entry which is preliminary data.</text>
</comment>
<dbReference type="EMBL" id="BNCQ01000008">
    <property type="protein sequence ID" value="GIM00588.1"/>
    <property type="molecule type" value="Genomic_DNA"/>
</dbReference>
<accession>A0A8J4LL44</accession>
<dbReference type="InterPro" id="IPR020103">
    <property type="entry name" value="PsdUridine_synth_cat_dom_sf"/>
</dbReference>
<dbReference type="PANTHER" id="PTHR47683:SF4">
    <property type="entry name" value="PSEUDOURIDINE SYNTHASE"/>
    <property type="match status" value="1"/>
</dbReference>
<dbReference type="InterPro" id="IPR000748">
    <property type="entry name" value="PsdUridine_synth_RsuA/RluB/E/F"/>
</dbReference>
<feature type="compositionally biased region" description="Basic residues" evidence="5">
    <location>
        <begin position="428"/>
        <end position="437"/>
    </location>
</feature>
<dbReference type="InterPro" id="IPR018496">
    <property type="entry name" value="PsdUridine_synth_RsuA/RluB_CS"/>
</dbReference>
<sequence length="575" mass="62424">MMLITYRNYIHSFQRWKCGPYNVPISCARGCLARQTRGRMASRAPPPALSANGDEDEDDGEAPVAGKAMRVERLLANLGYGKRRECQMLVKKGRVTTRDGGKLKVGDKVCWGDVVLDGEDLDSPSPLLVALHKPVGYVVTSPDDENIPDPVVYDLLPYRYGGPVSPFCKYTVPDLDLMQHVASPLVRPGVLGHGPDVQPEIFGIHTTGSRFARRRPFLSCVGRLDKDTSGLLLLTDDGTLLHRINSPRRGIWKVYVATLANPMTPKQADAAARKFASGSLILEGDYTPLLPAKVEFTEERTARVAICEGRYHQVRRMFAAVGHKVVALHRVSVGGLSLGPLPEGEWRYLTSLELQLVFEGPSAEEILGTAAADVTAASAAISASSSGGAEVQGDRETITSTRTSSSGGGSGGGGAVTAGVAPGDGRRLTKKEKKKGPKRDGLRNSQEKGRAAAEEEEDLEGEEEDVADFELLPYDSTVHDKGMFLEEETEDEDSGLRRSHRRQQRRGPTVRQGTVQDARAGNMDEQLDPATYGISYGDEAADVVMSSGAGGGVRKYRDGARWRRRRDALRQMLPS</sequence>
<name>A0A8J4LL44_9CHLO</name>
<proteinExistence type="inferred from homology"/>
<feature type="region of interest" description="Disordered" evidence="5">
    <location>
        <begin position="38"/>
        <end position="64"/>
    </location>
</feature>
<evidence type="ECO:0000256" key="3">
    <source>
        <dbReference type="ARBA" id="ARBA00023235"/>
    </source>
</evidence>
<evidence type="ECO:0000256" key="5">
    <source>
        <dbReference type="SAM" id="MobiDB-lite"/>
    </source>
</evidence>
<dbReference type="GO" id="GO:0009982">
    <property type="term" value="F:pseudouridine synthase activity"/>
    <property type="evidence" value="ECO:0007669"/>
    <property type="project" value="InterPro"/>
</dbReference>
<dbReference type="GO" id="GO:0001522">
    <property type="term" value="P:pseudouridine synthesis"/>
    <property type="evidence" value="ECO:0007669"/>
    <property type="project" value="InterPro"/>
</dbReference>
<evidence type="ECO:0000256" key="2">
    <source>
        <dbReference type="ARBA" id="ARBA00022884"/>
    </source>
</evidence>
<evidence type="ECO:0000313" key="7">
    <source>
        <dbReference type="EMBL" id="GIM00588.1"/>
    </source>
</evidence>
<dbReference type="Proteomes" id="UP000722791">
    <property type="component" value="Unassembled WGS sequence"/>
</dbReference>
<keyword evidence="2 4" id="KW-0694">RNA-binding</keyword>
<keyword evidence="3" id="KW-0413">Isomerase</keyword>
<dbReference type="InterPro" id="IPR036986">
    <property type="entry name" value="S4_RNA-bd_sf"/>
</dbReference>
<feature type="compositionally biased region" description="Gly residues" evidence="5">
    <location>
        <begin position="406"/>
        <end position="416"/>
    </location>
</feature>
<dbReference type="Gene3D" id="3.30.70.1560">
    <property type="entry name" value="Alpha-L RNA-binding motif"/>
    <property type="match status" value="1"/>
</dbReference>
<dbReference type="AlphaFoldDB" id="A0A8J4LL44"/>